<reference evidence="1" key="1">
    <citation type="submission" date="2022-05" db="EMBL/GenBank/DDBJ databases">
        <title>Jatrophihabitans sp. SB3-54 whole genome sequence.</title>
        <authorList>
            <person name="Suh M.K."/>
            <person name="Eom M.K."/>
            <person name="Kim J.S."/>
            <person name="Kim H.S."/>
            <person name="Do H.E."/>
            <person name="Shin Y.K."/>
            <person name="Lee J.-S."/>
        </authorList>
    </citation>
    <scope>NUCLEOTIDE SEQUENCE</scope>
    <source>
        <strain evidence="1">SB3-54</strain>
    </source>
</reference>
<dbReference type="Proteomes" id="UP001164693">
    <property type="component" value="Chromosome"/>
</dbReference>
<protein>
    <submittedName>
        <fullName evidence="1">Pyridoxamine 5'-phosphate oxidase family protein</fullName>
    </submittedName>
</protein>
<dbReference type="InterPro" id="IPR012349">
    <property type="entry name" value="Split_barrel_FMN-bd"/>
</dbReference>
<dbReference type="Gene3D" id="2.30.110.10">
    <property type="entry name" value="Electron Transport, Fmn-binding Protein, Chain A"/>
    <property type="match status" value="1"/>
</dbReference>
<name>A0ABY7JYC5_9ACTN</name>
<keyword evidence="2" id="KW-1185">Reference proteome</keyword>
<proteinExistence type="predicted"/>
<accession>A0ABY7JYC5</accession>
<evidence type="ECO:0000313" key="2">
    <source>
        <dbReference type="Proteomes" id="UP001164693"/>
    </source>
</evidence>
<organism evidence="1 2">
    <name type="scientific">Jatrophihabitans cynanchi</name>
    <dbReference type="NCBI Taxonomy" id="2944128"/>
    <lineage>
        <taxon>Bacteria</taxon>
        <taxon>Bacillati</taxon>
        <taxon>Actinomycetota</taxon>
        <taxon>Actinomycetes</taxon>
        <taxon>Jatrophihabitantales</taxon>
        <taxon>Jatrophihabitantaceae</taxon>
        <taxon>Jatrophihabitans</taxon>
    </lineage>
</organism>
<dbReference type="RefSeq" id="WP_269444110.1">
    <property type="nucleotide sequence ID" value="NZ_CP097463.1"/>
</dbReference>
<gene>
    <name evidence="1" type="ORF">M6B22_02070</name>
</gene>
<dbReference type="SUPFAM" id="SSF50475">
    <property type="entry name" value="FMN-binding split barrel"/>
    <property type="match status" value="1"/>
</dbReference>
<evidence type="ECO:0000313" key="1">
    <source>
        <dbReference type="EMBL" id="WAX57566.1"/>
    </source>
</evidence>
<dbReference type="EMBL" id="CP097463">
    <property type="protein sequence ID" value="WAX57566.1"/>
    <property type="molecule type" value="Genomic_DNA"/>
</dbReference>
<sequence>MHETPDELHALQSLLDHSFERASDHLKSIMEPQRRLGAERLVAELPCPAVLNIATVTKAGEPRISAVDGHFLHGHWYWGTAADSPKARHVAARPAISASYTPRDGFGVFCHGRAAVLDGAERQLVVDHFTDVYGRSPEEWAPGALYARIDATWLTAFAMTEEEQGATG</sequence>